<keyword evidence="4 6" id="KW-0472">Membrane</keyword>
<feature type="transmembrane region" description="Helical" evidence="6">
    <location>
        <begin position="349"/>
        <end position="367"/>
    </location>
</feature>
<dbReference type="Gene3D" id="3.30.420.10">
    <property type="entry name" value="Ribonuclease H-like superfamily/Ribonuclease H"/>
    <property type="match status" value="1"/>
</dbReference>
<evidence type="ECO:0000256" key="1">
    <source>
        <dbReference type="ARBA" id="ARBA00004141"/>
    </source>
</evidence>
<feature type="transmembrane region" description="Helical" evidence="6">
    <location>
        <begin position="492"/>
        <end position="513"/>
    </location>
</feature>
<feature type="transmembrane region" description="Helical" evidence="6">
    <location>
        <begin position="458"/>
        <end position="485"/>
    </location>
</feature>
<feature type="transmembrane region" description="Helical" evidence="6">
    <location>
        <begin position="77"/>
        <end position="105"/>
    </location>
</feature>
<dbReference type="InterPro" id="IPR036397">
    <property type="entry name" value="RNaseH_sf"/>
</dbReference>
<accession>A0AAD9S657</accession>
<feature type="transmembrane region" description="Helical" evidence="6">
    <location>
        <begin position="174"/>
        <end position="191"/>
    </location>
</feature>
<dbReference type="InterPro" id="IPR012337">
    <property type="entry name" value="RNaseH-like_sf"/>
</dbReference>
<keyword evidence="3 6" id="KW-1133">Transmembrane helix</keyword>
<dbReference type="PROSITE" id="PS50850">
    <property type="entry name" value="MFS"/>
    <property type="match status" value="1"/>
</dbReference>
<evidence type="ECO:0000256" key="5">
    <source>
        <dbReference type="SAM" id="MobiDB-lite"/>
    </source>
</evidence>
<evidence type="ECO:0000256" key="2">
    <source>
        <dbReference type="ARBA" id="ARBA00022692"/>
    </source>
</evidence>
<keyword evidence="10" id="KW-1185">Reference proteome</keyword>
<feature type="transmembrane region" description="Helical" evidence="6">
    <location>
        <begin position="141"/>
        <end position="162"/>
    </location>
</feature>
<dbReference type="GO" id="GO:0004523">
    <property type="term" value="F:RNA-DNA hybrid ribonuclease activity"/>
    <property type="evidence" value="ECO:0007669"/>
    <property type="project" value="InterPro"/>
</dbReference>
<keyword evidence="2 6" id="KW-0812">Transmembrane</keyword>
<dbReference type="PANTHER" id="PTHR23502:SF164">
    <property type="entry name" value="MAJOR FACILITATOR SUPERFAMILY (MFS) PROFILE DOMAIN-CONTAINING PROTEIN"/>
    <property type="match status" value="1"/>
</dbReference>
<organism evidence="9 10">
    <name type="scientific">Phomopsis amygdali</name>
    <name type="common">Fusicoccum amygdali</name>
    <dbReference type="NCBI Taxonomy" id="1214568"/>
    <lineage>
        <taxon>Eukaryota</taxon>
        <taxon>Fungi</taxon>
        <taxon>Dikarya</taxon>
        <taxon>Ascomycota</taxon>
        <taxon>Pezizomycotina</taxon>
        <taxon>Sordariomycetes</taxon>
        <taxon>Sordariomycetidae</taxon>
        <taxon>Diaporthales</taxon>
        <taxon>Diaporthaceae</taxon>
        <taxon>Diaporthe</taxon>
    </lineage>
</organism>
<dbReference type="InterPro" id="IPR036259">
    <property type="entry name" value="MFS_trans_sf"/>
</dbReference>
<dbReference type="GO" id="GO:0003676">
    <property type="term" value="F:nucleic acid binding"/>
    <property type="evidence" value="ECO:0007669"/>
    <property type="project" value="InterPro"/>
</dbReference>
<feature type="region of interest" description="Disordered" evidence="5">
    <location>
        <begin position="565"/>
        <end position="588"/>
    </location>
</feature>
<evidence type="ECO:0000259" key="7">
    <source>
        <dbReference type="PROSITE" id="PS50850"/>
    </source>
</evidence>
<evidence type="ECO:0000259" key="8">
    <source>
        <dbReference type="PROSITE" id="PS50879"/>
    </source>
</evidence>
<dbReference type="Pfam" id="PF07690">
    <property type="entry name" value="MFS_1"/>
    <property type="match status" value="1"/>
</dbReference>
<dbReference type="InterPro" id="IPR002156">
    <property type="entry name" value="RNaseH_domain"/>
</dbReference>
<evidence type="ECO:0000313" key="10">
    <source>
        <dbReference type="Proteomes" id="UP001265746"/>
    </source>
</evidence>
<gene>
    <name evidence="9" type="ORF">N8I77_010023</name>
</gene>
<proteinExistence type="predicted"/>
<comment type="caution">
    <text evidence="9">The sequence shown here is derived from an EMBL/GenBank/DDBJ whole genome shotgun (WGS) entry which is preliminary data.</text>
</comment>
<evidence type="ECO:0000256" key="3">
    <source>
        <dbReference type="ARBA" id="ARBA00022989"/>
    </source>
</evidence>
<dbReference type="EMBL" id="JAUJFL010000006">
    <property type="protein sequence ID" value="KAK2600495.1"/>
    <property type="molecule type" value="Genomic_DNA"/>
</dbReference>
<dbReference type="PROSITE" id="PS50879">
    <property type="entry name" value="RNASE_H_1"/>
    <property type="match status" value="1"/>
</dbReference>
<reference evidence="9" key="1">
    <citation type="submission" date="2023-06" db="EMBL/GenBank/DDBJ databases">
        <authorList>
            <person name="Noh H."/>
        </authorList>
    </citation>
    <scope>NUCLEOTIDE SEQUENCE</scope>
    <source>
        <strain evidence="9">DUCC20226</strain>
    </source>
</reference>
<evidence type="ECO:0008006" key="11">
    <source>
        <dbReference type="Google" id="ProtNLM"/>
    </source>
</evidence>
<feature type="transmembrane region" description="Helical" evidence="6">
    <location>
        <begin position="262"/>
        <end position="282"/>
    </location>
</feature>
<evidence type="ECO:0000256" key="6">
    <source>
        <dbReference type="SAM" id="Phobius"/>
    </source>
</evidence>
<feature type="domain" description="RNase H type-1" evidence="8">
    <location>
        <begin position="548"/>
        <end position="696"/>
    </location>
</feature>
<name>A0AAD9S657_PHOAM</name>
<feature type="compositionally biased region" description="Polar residues" evidence="5">
    <location>
        <begin position="565"/>
        <end position="580"/>
    </location>
</feature>
<sequence length="701" mass="77039">MAPDTVEESPRVVSPASTAGDYYDAPMSPMSPLQKEVSPEALVVGTTQLFENDSIRFVPTPTPSPKDPLNLPTWRKWAAVAALSLFGALALAAENVIGAMVPVFVLEYAGVDPKVLGQPQPPGGQGGGQGGLMTGMGGPPLWQVSLLASLPLLVNGIASYFLVPLTIAIGRRPVLLFTGAMAWSGGLWAGYSTSLSSHLAARAFQGLGAGAVEALVPLIIQDFMFIHERNKAISLVGATQGLFVLALGISAPYVVLRLDWRYLYYITAGVGILVWLGLIAFVPETRWVRSDDELAGKQVYALLPGENRPRLDELHYGPRNKNSNFGMFNVETEWRLAARSIWEMIKTTFFPNVLWVILINSMFSAIQNANAQVISSVQIAAGWKFETIGLVFIPFVIASPFVWLFGGFLADKVSNWHARRNGGRREPEAHLLSLIIPLSAGIVGPIVVGYAGQNIESVSTIVVLVGIFLIGFGYLTTSAVVSVYLVESYPRFAGPVLVNVSSLRLVVGFALSFDSTTWIEQLGFMVNFAIYGGIMAGFALGLPIMYIYGKRIRAWTAGRLESPYEQTQVDPERNSGQSVEKQGKPRPTNQRAEITAIIMALEWALQRYKTLHSNPKLRITIKSDSRYAIRCMNTWIYKWSRNGWRNARGFEVSNRDLIERASHLDDLVRDLGSVKYVWIPREENTVADELCNQRLDEVDGR</sequence>
<dbReference type="GO" id="GO:0005886">
    <property type="term" value="C:plasma membrane"/>
    <property type="evidence" value="ECO:0007669"/>
    <property type="project" value="TreeGrafter"/>
</dbReference>
<dbReference type="SUPFAM" id="SSF53098">
    <property type="entry name" value="Ribonuclease H-like"/>
    <property type="match status" value="1"/>
</dbReference>
<dbReference type="Proteomes" id="UP001265746">
    <property type="component" value="Unassembled WGS sequence"/>
</dbReference>
<comment type="subcellular location">
    <subcellularLocation>
        <location evidence="1">Membrane</location>
        <topology evidence="1">Multi-pass membrane protein</topology>
    </subcellularLocation>
</comment>
<feature type="transmembrane region" description="Helical" evidence="6">
    <location>
        <begin position="203"/>
        <end position="220"/>
    </location>
</feature>
<dbReference type="InterPro" id="IPR020846">
    <property type="entry name" value="MFS_dom"/>
</dbReference>
<feature type="transmembrane region" description="Helical" evidence="6">
    <location>
        <begin position="232"/>
        <end position="256"/>
    </location>
</feature>
<evidence type="ECO:0000256" key="4">
    <source>
        <dbReference type="ARBA" id="ARBA00023136"/>
    </source>
</evidence>
<dbReference type="Gene3D" id="1.20.1250.20">
    <property type="entry name" value="MFS general substrate transporter like domains"/>
    <property type="match status" value="1"/>
</dbReference>
<feature type="transmembrane region" description="Helical" evidence="6">
    <location>
        <begin position="431"/>
        <end position="452"/>
    </location>
</feature>
<feature type="domain" description="Major facilitator superfamily (MFS) profile" evidence="7">
    <location>
        <begin position="79"/>
        <end position="553"/>
    </location>
</feature>
<dbReference type="PANTHER" id="PTHR23502">
    <property type="entry name" value="MAJOR FACILITATOR SUPERFAMILY"/>
    <property type="match status" value="1"/>
</dbReference>
<dbReference type="AlphaFoldDB" id="A0AAD9S657"/>
<evidence type="ECO:0000313" key="9">
    <source>
        <dbReference type="EMBL" id="KAK2600495.1"/>
    </source>
</evidence>
<dbReference type="SUPFAM" id="SSF103473">
    <property type="entry name" value="MFS general substrate transporter"/>
    <property type="match status" value="1"/>
</dbReference>
<feature type="transmembrane region" description="Helical" evidence="6">
    <location>
        <begin position="528"/>
        <end position="549"/>
    </location>
</feature>
<dbReference type="InterPro" id="IPR011701">
    <property type="entry name" value="MFS"/>
</dbReference>
<dbReference type="GO" id="GO:0022857">
    <property type="term" value="F:transmembrane transporter activity"/>
    <property type="evidence" value="ECO:0007669"/>
    <property type="project" value="InterPro"/>
</dbReference>
<feature type="transmembrane region" description="Helical" evidence="6">
    <location>
        <begin position="387"/>
        <end position="410"/>
    </location>
</feature>
<dbReference type="Pfam" id="PF00075">
    <property type="entry name" value="RNase_H"/>
    <property type="match status" value="1"/>
</dbReference>
<feature type="region of interest" description="Disordered" evidence="5">
    <location>
        <begin position="1"/>
        <end position="36"/>
    </location>
</feature>
<protein>
    <recommendedName>
        <fullName evidence="11">Major facilitator superfamily (MFS) profile domain-containing protein</fullName>
    </recommendedName>
</protein>